<sequence length="114" mass="13401">MENNLLLMQRQGLVLELFNIFVDDLDEGMKCTLSKFTDDTKLGRSVDLLADRKALQKDLDRLDQWAEVNCMRFNMKCRVLHLGDNDPMQPYRLRKEWLKICPVEKDPRVLVDSS</sequence>
<organism evidence="1 2">
    <name type="scientific">Willisornis vidua</name>
    <name type="common">Xingu scale-backed antbird</name>
    <dbReference type="NCBI Taxonomy" id="1566151"/>
    <lineage>
        <taxon>Eukaryota</taxon>
        <taxon>Metazoa</taxon>
        <taxon>Chordata</taxon>
        <taxon>Craniata</taxon>
        <taxon>Vertebrata</taxon>
        <taxon>Euteleostomi</taxon>
        <taxon>Archelosauria</taxon>
        <taxon>Archosauria</taxon>
        <taxon>Dinosauria</taxon>
        <taxon>Saurischia</taxon>
        <taxon>Theropoda</taxon>
        <taxon>Coelurosauria</taxon>
        <taxon>Aves</taxon>
        <taxon>Neognathae</taxon>
        <taxon>Neoaves</taxon>
        <taxon>Telluraves</taxon>
        <taxon>Australaves</taxon>
        <taxon>Passeriformes</taxon>
        <taxon>Thamnophilidae</taxon>
        <taxon>Willisornis</taxon>
    </lineage>
</organism>
<comment type="caution">
    <text evidence="1">The sequence shown here is derived from an EMBL/GenBank/DDBJ whole genome shotgun (WGS) entry which is preliminary data.</text>
</comment>
<reference evidence="1" key="1">
    <citation type="submission" date="2019-10" db="EMBL/GenBank/DDBJ databases">
        <authorList>
            <person name="Soares A.E.R."/>
            <person name="Aleixo A."/>
            <person name="Schneider P."/>
            <person name="Miyaki C.Y."/>
            <person name="Schneider M.P."/>
            <person name="Mello C."/>
            <person name="Vasconcelos A.T.R."/>
        </authorList>
    </citation>
    <scope>NUCLEOTIDE SEQUENCE</scope>
    <source>
        <tissue evidence="1">Muscle</tissue>
    </source>
</reference>
<accession>A0ABQ9CWU9</accession>
<gene>
    <name evidence="1" type="ORF">WISP_106179</name>
</gene>
<evidence type="ECO:0000313" key="1">
    <source>
        <dbReference type="EMBL" id="KAJ7410791.1"/>
    </source>
</evidence>
<evidence type="ECO:0000313" key="2">
    <source>
        <dbReference type="Proteomes" id="UP001145742"/>
    </source>
</evidence>
<dbReference type="EMBL" id="WHWB01034384">
    <property type="protein sequence ID" value="KAJ7410791.1"/>
    <property type="molecule type" value="Genomic_DNA"/>
</dbReference>
<dbReference type="PANTHER" id="PTHR33332">
    <property type="entry name" value="REVERSE TRANSCRIPTASE DOMAIN-CONTAINING PROTEIN"/>
    <property type="match status" value="1"/>
</dbReference>
<dbReference type="Proteomes" id="UP001145742">
    <property type="component" value="Unassembled WGS sequence"/>
</dbReference>
<name>A0ABQ9CWU9_9PASS</name>
<proteinExistence type="predicted"/>
<protein>
    <submittedName>
        <fullName evidence="1">Rna-directed dna polymerase from mobile element jockey-like</fullName>
    </submittedName>
</protein>
<keyword evidence="2" id="KW-1185">Reference proteome</keyword>